<accession>A0AAE1Q386</accession>
<dbReference type="PANTHER" id="PTHR19290:SF104">
    <property type="entry name" value="GH17679P"/>
    <property type="match status" value="1"/>
</dbReference>
<evidence type="ECO:0000313" key="8">
    <source>
        <dbReference type="Proteomes" id="UP001292094"/>
    </source>
</evidence>
<dbReference type="CDD" id="cd18954">
    <property type="entry name" value="bHLH_TS_bHLHe22_bHLHb5"/>
    <property type="match status" value="1"/>
</dbReference>
<comment type="caution">
    <text evidence="7">The sequence shown here is derived from an EMBL/GenBank/DDBJ whole genome shotgun (WGS) entry which is preliminary data.</text>
</comment>
<evidence type="ECO:0000313" key="7">
    <source>
        <dbReference type="EMBL" id="KAK4317932.1"/>
    </source>
</evidence>
<dbReference type="PANTHER" id="PTHR19290">
    <property type="entry name" value="BASIC HELIX-LOOP-HELIX PROTEIN NEUROGENIN-RELATED"/>
    <property type="match status" value="1"/>
</dbReference>
<feature type="region of interest" description="Disordered" evidence="5">
    <location>
        <begin position="250"/>
        <end position="319"/>
    </location>
</feature>
<dbReference type="AlphaFoldDB" id="A0AAE1Q386"/>
<evidence type="ECO:0000256" key="4">
    <source>
        <dbReference type="ARBA" id="ARBA00023242"/>
    </source>
</evidence>
<name>A0AAE1Q386_9EUCA</name>
<evidence type="ECO:0000256" key="5">
    <source>
        <dbReference type="SAM" id="MobiDB-lite"/>
    </source>
</evidence>
<dbReference type="Gene3D" id="4.10.280.10">
    <property type="entry name" value="Helix-loop-helix DNA-binding domain"/>
    <property type="match status" value="1"/>
</dbReference>
<feature type="region of interest" description="Disordered" evidence="5">
    <location>
        <begin position="95"/>
        <end position="164"/>
    </location>
</feature>
<dbReference type="InterPro" id="IPR011598">
    <property type="entry name" value="bHLH_dom"/>
</dbReference>
<dbReference type="FunFam" id="4.10.280.10:FF:000026">
    <property type="entry name" value="Basic helix-loop-helix family, member e23"/>
    <property type="match status" value="1"/>
</dbReference>
<dbReference type="GO" id="GO:0045944">
    <property type="term" value="P:positive regulation of transcription by RNA polymerase II"/>
    <property type="evidence" value="ECO:0007669"/>
    <property type="project" value="TreeGrafter"/>
</dbReference>
<keyword evidence="8" id="KW-1185">Reference proteome</keyword>
<evidence type="ECO:0000259" key="6">
    <source>
        <dbReference type="PROSITE" id="PS50888"/>
    </source>
</evidence>
<dbReference type="EMBL" id="JAWZYT010000881">
    <property type="protein sequence ID" value="KAK4317932.1"/>
    <property type="molecule type" value="Genomic_DNA"/>
</dbReference>
<feature type="compositionally biased region" description="Pro residues" evidence="5">
    <location>
        <begin position="266"/>
        <end position="277"/>
    </location>
</feature>
<dbReference type="GO" id="GO:0007423">
    <property type="term" value="P:sensory organ development"/>
    <property type="evidence" value="ECO:0007669"/>
    <property type="project" value="TreeGrafter"/>
</dbReference>
<feature type="compositionally biased region" description="Polar residues" evidence="5">
    <location>
        <begin position="310"/>
        <end position="319"/>
    </location>
</feature>
<protein>
    <recommendedName>
        <fullName evidence="6">BHLH domain-containing protein</fullName>
    </recommendedName>
</protein>
<dbReference type="Pfam" id="PF00010">
    <property type="entry name" value="HLH"/>
    <property type="match status" value="1"/>
</dbReference>
<feature type="domain" description="BHLH" evidence="6">
    <location>
        <begin position="166"/>
        <end position="220"/>
    </location>
</feature>
<keyword evidence="4" id="KW-0539">Nucleus</keyword>
<comment type="subcellular location">
    <subcellularLocation>
        <location evidence="1">Nucleus</location>
    </subcellularLocation>
</comment>
<dbReference type="InterPro" id="IPR036638">
    <property type="entry name" value="HLH_DNA-bd_sf"/>
</dbReference>
<dbReference type="GO" id="GO:0046983">
    <property type="term" value="F:protein dimerization activity"/>
    <property type="evidence" value="ECO:0007669"/>
    <property type="project" value="InterPro"/>
</dbReference>
<proteinExistence type="predicted"/>
<gene>
    <name evidence="7" type="ORF">Pmani_011040</name>
</gene>
<feature type="compositionally biased region" description="Basic and acidic residues" evidence="5">
    <location>
        <begin position="112"/>
        <end position="133"/>
    </location>
</feature>
<keyword evidence="3" id="KW-0804">Transcription</keyword>
<evidence type="ECO:0000256" key="2">
    <source>
        <dbReference type="ARBA" id="ARBA00023015"/>
    </source>
</evidence>
<dbReference type="Proteomes" id="UP001292094">
    <property type="component" value="Unassembled WGS sequence"/>
</dbReference>
<keyword evidence="2" id="KW-0805">Transcription regulation</keyword>
<dbReference type="SUPFAM" id="SSF47459">
    <property type="entry name" value="HLH, helix-loop-helix DNA-binding domain"/>
    <property type="match status" value="1"/>
</dbReference>
<evidence type="ECO:0000256" key="1">
    <source>
        <dbReference type="ARBA" id="ARBA00004123"/>
    </source>
</evidence>
<dbReference type="GO" id="GO:0005634">
    <property type="term" value="C:nucleus"/>
    <property type="evidence" value="ECO:0007669"/>
    <property type="project" value="UniProtKB-SubCell"/>
</dbReference>
<sequence length="319" mass="35366">MMSAFPYPGVLGMQHLMSGEVRPLQPHGPPGRRLDHDHPTHPQYFPRDAPPPQPRDDSAARDPLQLLRHDLLGLPRHAPPRDPQDRAVQGREDIGIGLGMIPGPGRELQLLDCRDDSDQDPSVKEEREGRELEGTGGSCSDEDGSGRGGVVLQDPRDMRKQRQQKHVRLSINARERRRMHDLNDALDELRSVIPYAHSPSVRKLSKIATLLLAKNFILMQSNAIEELRRVVTYLNQPGAHLPHLPPSMAFDTSVNLGPDPTLSGPTPTPFPRLPPQTPAATATATTAADSSPPQGAKLQQQQQQQQQQQIFTNQYKNQS</sequence>
<organism evidence="7 8">
    <name type="scientific">Petrolisthes manimaculis</name>
    <dbReference type="NCBI Taxonomy" id="1843537"/>
    <lineage>
        <taxon>Eukaryota</taxon>
        <taxon>Metazoa</taxon>
        <taxon>Ecdysozoa</taxon>
        <taxon>Arthropoda</taxon>
        <taxon>Crustacea</taxon>
        <taxon>Multicrustacea</taxon>
        <taxon>Malacostraca</taxon>
        <taxon>Eumalacostraca</taxon>
        <taxon>Eucarida</taxon>
        <taxon>Decapoda</taxon>
        <taxon>Pleocyemata</taxon>
        <taxon>Anomura</taxon>
        <taxon>Galatheoidea</taxon>
        <taxon>Porcellanidae</taxon>
        <taxon>Petrolisthes</taxon>
    </lineage>
</organism>
<feature type="region of interest" description="Disordered" evidence="5">
    <location>
        <begin position="20"/>
        <end position="60"/>
    </location>
</feature>
<dbReference type="GO" id="GO:0000981">
    <property type="term" value="F:DNA-binding transcription factor activity, RNA polymerase II-specific"/>
    <property type="evidence" value="ECO:0007669"/>
    <property type="project" value="TreeGrafter"/>
</dbReference>
<dbReference type="InterPro" id="IPR050359">
    <property type="entry name" value="bHLH_transcription_factors"/>
</dbReference>
<reference evidence="7" key="1">
    <citation type="submission" date="2023-11" db="EMBL/GenBank/DDBJ databases">
        <title>Genome assemblies of two species of porcelain crab, Petrolisthes cinctipes and Petrolisthes manimaculis (Anomura: Porcellanidae).</title>
        <authorList>
            <person name="Angst P."/>
        </authorList>
    </citation>
    <scope>NUCLEOTIDE SEQUENCE</scope>
    <source>
        <strain evidence="7">PB745_02</strain>
        <tissue evidence="7">Gill</tissue>
    </source>
</reference>
<dbReference type="SMART" id="SM00353">
    <property type="entry name" value="HLH"/>
    <property type="match status" value="1"/>
</dbReference>
<evidence type="ECO:0000256" key="3">
    <source>
        <dbReference type="ARBA" id="ARBA00023163"/>
    </source>
</evidence>
<dbReference type="PROSITE" id="PS50888">
    <property type="entry name" value="BHLH"/>
    <property type="match status" value="1"/>
</dbReference>
<dbReference type="GO" id="GO:0061564">
    <property type="term" value="P:axon development"/>
    <property type="evidence" value="ECO:0007669"/>
    <property type="project" value="TreeGrafter"/>
</dbReference>
<dbReference type="GO" id="GO:0070888">
    <property type="term" value="F:E-box binding"/>
    <property type="evidence" value="ECO:0007669"/>
    <property type="project" value="TreeGrafter"/>
</dbReference>
<feature type="compositionally biased region" description="Low complexity" evidence="5">
    <location>
        <begin position="278"/>
        <end position="309"/>
    </location>
</feature>